<dbReference type="InterPro" id="IPR042171">
    <property type="entry name" value="Acyl-CoA_hotdog"/>
</dbReference>
<dbReference type="RefSeq" id="WP_039345118.1">
    <property type="nucleotide sequence ID" value="NZ_PGEZ01000002.1"/>
</dbReference>
<dbReference type="InterPro" id="IPR029069">
    <property type="entry name" value="HotDog_dom_sf"/>
</dbReference>
<reference evidence="10 11" key="1">
    <citation type="submission" date="2017-11" db="EMBL/GenBank/DDBJ databases">
        <title>Genomic Encyclopedia of Archaeal and Bacterial Type Strains, Phase II (KMG-II): From Individual Species to Whole Genera.</title>
        <authorList>
            <person name="Goeker M."/>
        </authorList>
    </citation>
    <scope>NUCLEOTIDE SEQUENCE [LARGE SCALE GENOMIC DNA]</scope>
    <source>
        <strain evidence="10 11">DSM 27763</strain>
    </source>
</reference>
<organism evidence="10 11">
    <name type="scientific">Mumia flava</name>
    <dbReference type="NCBI Taxonomy" id="1348852"/>
    <lineage>
        <taxon>Bacteria</taxon>
        <taxon>Bacillati</taxon>
        <taxon>Actinomycetota</taxon>
        <taxon>Actinomycetes</taxon>
        <taxon>Propionibacteriales</taxon>
        <taxon>Nocardioidaceae</taxon>
        <taxon>Mumia</taxon>
    </lineage>
</organism>
<comment type="similarity">
    <text evidence="1">Belongs to the C/M/P thioester hydrolase family.</text>
</comment>
<dbReference type="CDD" id="cd03445">
    <property type="entry name" value="Thioesterase_II_repeat2"/>
    <property type="match status" value="1"/>
</dbReference>
<feature type="domain" description="Acyl-CoA thioesterase-like N-terminal HotDog" evidence="9">
    <location>
        <begin position="33"/>
        <end position="110"/>
    </location>
</feature>
<dbReference type="InterPro" id="IPR003703">
    <property type="entry name" value="Acyl_CoA_thio"/>
</dbReference>
<evidence type="ECO:0000256" key="6">
    <source>
        <dbReference type="ARBA" id="ARBA00071120"/>
    </source>
</evidence>
<dbReference type="CDD" id="cd03444">
    <property type="entry name" value="Thioesterase_II_repeat1"/>
    <property type="match status" value="1"/>
</dbReference>
<protein>
    <recommendedName>
        <fullName evidence="6">Acyl-CoA thioesterase 2</fullName>
    </recommendedName>
    <alternativeName>
        <fullName evidence="7">Thioesterase II</fullName>
    </alternativeName>
</protein>
<dbReference type="Gene3D" id="2.40.160.210">
    <property type="entry name" value="Acyl-CoA thioesterase, double hotdog domain"/>
    <property type="match status" value="1"/>
</dbReference>
<dbReference type="Pfam" id="PF13622">
    <property type="entry name" value="4HBT_3"/>
    <property type="match status" value="1"/>
</dbReference>
<evidence type="ECO:0000313" key="11">
    <source>
        <dbReference type="Proteomes" id="UP000230842"/>
    </source>
</evidence>
<comment type="caution">
    <text evidence="10">The sequence shown here is derived from an EMBL/GenBank/DDBJ whole genome shotgun (WGS) entry which is preliminary data.</text>
</comment>
<evidence type="ECO:0000256" key="5">
    <source>
        <dbReference type="ARBA" id="ARBA00050943"/>
    </source>
</evidence>
<evidence type="ECO:0000313" key="10">
    <source>
        <dbReference type="EMBL" id="PJJ53636.1"/>
    </source>
</evidence>
<gene>
    <name evidence="10" type="ORF">CLV56_3127</name>
</gene>
<dbReference type="FunFam" id="2.40.160.210:FF:000001">
    <property type="entry name" value="Acyl-CoA thioesterase II"/>
    <property type="match status" value="1"/>
</dbReference>
<sequence>MPNTIADLVALLDLERLEEDLYRGSQPAASGVKRVFGGQVAAQALVAAARSVAPERLVHSAHMYFLLGGDPSVPIVYDVERIRDGGSFSTRRVSARQHGRVIFYLTASFHRYEKGYEHQDRMPPVPSPDDSPTMPQVLSGLSRQAAEHWSREWSALDVRYVGGTRFDGDPSEEAVPGLQRLWFRAAGELGPDPVLNAALLTYLSDLSLLGVSLVPHGLTVASPDVQPASLDHAIWFHRPIRADQWLLYDQRSPSATGARGFTTANLYAEDGTLVASTAQEGLIRPVG</sequence>
<dbReference type="PANTHER" id="PTHR11066">
    <property type="entry name" value="ACYL-COA THIOESTERASE"/>
    <property type="match status" value="1"/>
</dbReference>
<accession>A0A0B2BKD4</accession>
<dbReference type="GO" id="GO:0006637">
    <property type="term" value="P:acyl-CoA metabolic process"/>
    <property type="evidence" value="ECO:0007669"/>
    <property type="project" value="InterPro"/>
</dbReference>
<dbReference type="Pfam" id="PF02551">
    <property type="entry name" value="Acyl_CoA_thio"/>
    <property type="match status" value="1"/>
</dbReference>
<feature type="domain" description="Acyl-CoA thioesterase 2 C-terminal" evidence="8">
    <location>
        <begin position="178"/>
        <end position="282"/>
    </location>
</feature>
<evidence type="ECO:0000256" key="1">
    <source>
        <dbReference type="ARBA" id="ARBA00006538"/>
    </source>
</evidence>
<evidence type="ECO:0000256" key="7">
    <source>
        <dbReference type="ARBA" id="ARBA00079653"/>
    </source>
</evidence>
<keyword evidence="11" id="KW-1185">Reference proteome</keyword>
<proteinExistence type="inferred from homology"/>
<keyword evidence="4" id="KW-0443">Lipid metabolism</keyword>
<dbReference type="GO" id="GO:0009062">
    <property type="term" value="P:fatty acid catabolic process"/>
    <property type="evidence" value="ECO:0007669"/>
    <property type="project" value="TreeGrafter"/>
</dbReference>
<keyword evidence="3" id="KW-0378">Hydrolase</keyword>
<dbReference type="Proteomes" id="UP000230842">
    <property type="component" value="Unassembled WGS sequence"/>
</dbReference>
<dbReference type="InterPro" id="IPR049449">
    <property type="entry name" value="TesB_ACOT8-like_N"/>
</dbReference>
<dbReference type="OrthoDB" id="9781019at2"/>
<evidence type="ECO:0000256" key="4">
    <source>
        <dbReference type="ARBA" id="ARBA00023098"/>
    </source>
</evidence>
<dbReference type="GO" id="GO:0047617">
    <property type="term" value="F:fatty acyl-CoA hydrolase activity"/>
    <property type="evidence" value="ECO:0007669"/>
    <property type="project" value="UniProtKB-EC"/>
</dbReference>
<evidence type="ECO:0000259" key="9">
    <source>
        <dbReference type="Pfam" id="PF13622"/>
    </source>
</evidence>
<dbReference type="AlphaFoldDB" id="A0A0B2BKD4"/>
<name>A0A0B2BKD4_9ACTN</name>
<dbReference type="SUPFAM" id="SSF54637">
    <property type="entry name" value="Thioesterase/thiol ester dehydrase-isomerase"/>
    <property type="match status" value="2"/>
</dbReference>
<dbReference type="PANTHER" id="PTHR11066:SF34">
    <property type="entry name" value="ACYL-COENZYME A THIOESTERASE 8"/>
    <property type="match status" value="1"/>
</dbReference>
<dbReference type="EMBL" id="PGEZ01000002">
    <property type="protein sequence ID" value="PJJ53636.1"/>
    <property type="molecule type" value="Genomic_DNA"/>
</dbReference>
<comment type="subunit">
    <text evidence="2">Homotetramer.</text>
</comment>
<evidence type="ECO:0000256" key="3">
    <source>
        <dbReference type="ARBA" id="ARBA00022801"/>
    </source>
</evidence>
<evidence type="ECO:0000259" key="8">
    <source>
        <dbReference type="Pfam" id="PF02551"/>
    </source>
</evidence>
<comment type="catalytic activity">
    <reaction evidence="5">
        <text>a fatty acyl-CoA + H2O = a fatty acid + CoA + H(+)</text>
        <dbReference type="Rhea" id="RHEA:16781"/>
        <dbReference type="ChEBI" id="CHEBI:15377"/>
        <dbReference type="ChEBI" id="CHEBI:15378"/>
        <dbReference type="ChEBI" id="CHEBI:28868"/>
        <dbReference type="ChEBI" id="CHEBI:57287"/>
        <dbReference type="ChEBI" id="CHEBI:77636"/>
        <dbReference type="EC" id="3.1.2.20"/>
    </reaction>
    <physiologicalReaction direction="left-to-right" evidence="5">
        <dbReference type="Rhea" id="RHEA:16782"/>
    </physiologicalReaction>
</comment>
<dbReference type="InterPro" id="IPR025652">
    <property type="entry name" value="TesB_C"/>
</dbReference>
<evidence type="ECO:0000256" key="2">
    <source>
        <dbReference type="ARBA" id="ARBA00011881"/>
    </source>
</evidence>